<dbReference type="Gene3D" id="1.10.840.10">
    <property type="entry name" value="Ras guanine-nucleotide exchange factors catalytic domain"/>
    <property type="match status" value="1"/>
</dbReference>
<evidence type="ECO:0000256" key="3">
    <source>
        <dbReference type="ARBA" id="ARBA00022737"/>
    </source>
</evidence>
<protein>
    <submittedName>
        <fullName evidence="8">Ras guanine nucleotide exchange factor A</fullName>
    </submittedName>
</protein>
<keyword evidence="1" id="KW-0433">Leucine-rich repeat</keyword>
<evidence type="ECO:0000313" key="9">
    <source>
        <dbReference type="Proteomes" id="UP000054408"/>
    </source>
</evidence>
<dbReference type="CDD" id="cd06224">
    <property type="entry name" value="REM"/>
    <property type="match status" value="1"/>
</dbReference>
<feature type="region of interest" description="Disordered" evidence="5">
    <location>
        <begin position="791"/>
        <end position="894"/>
    </location>
</feature>
<dbReference type="STRING" id="461836.A0A0L0D775"/>
<dbReference type="Proteomes" id="UP000054408">
    <property type="component" value="Unassembled WGS sequence"/>
</dbReference>
<dbReference type="InterPro" id="IPR008937">
    <property type="entry name" value="Ras-like_GEF"/>
</dbReference>
<dbReference type="eggNOG" id="KOG3417">
    <property type="taxonomic scope" value="Eukaryota"/>
</dbReference>
<dbReference type="OrthoDB" id="21144at2759"/>
<dbReference type="PANTHER" id="PTHR23113">
    <property type="entry name" value="GUANINE NUCLEOTIDE EXCHANGE FACTOR"/>
    <property type="match status" value="1"/>
</dbReference>
<evidence type="ECO:0000256" key="2">
    <source>
        <dbReference type="ARBA" id="ARBA00022658"/>
    </source>
</evidence>
<gene>
    <name evidence="8" type="ORF">AMSG_04463</name>
</gene>
<dbReference type="InterPro" id="IPR001895">
    <property type="entry name" value="RASGEF_cat_dom"/>
</dbReference>
<dbReference type="SMART" id="SM00369">
    <property type="entry name" value="LRR_TYP"/>
    <property type="match status" value="8"/>
</dbReference>
<dbReference type="GO" id="GO:0007264">
    <property type="term" value="P:small GTPase-mediated signal transduction"/>
    <property type="evidence" value="ECO:0007669"/>
    <property type="project" value="InterPro"/>
</dbReference>
<evidence type="ECO:0000259" key="6">
    <source>
        <dbReference type="PROSITE" id="PS50009"/>
    </source>
</evidence>
<dbReference type="SMART" id="SM00229">
    <property type="entry name" value="RasGEFN"/>
    <property type="match status" value="1"/>
</dbReference>
<feature type="domain" description="Ras-GEF" evidence="6">
    <location>
        <begin position="1599"/>
        <end position="1834"/>
    </location>
</feature>
<proteinExistence type="predicted"/>
<dbReference type="InterPro" id="IPR011989">
    <property type="entry name" value="ARM-like"/>
</dbReference>
<dbReference type="CDD" id="cd00155">
    <property type="entry name" value="RasGEF"/>
    <property type="match status" value="1"/>
</dbReference>
<dbReference type="Gene3D" id="1.25.10.10">
    <property type="entry name" value="Leucine-rich Repeat Variant"/>
    <property type="match status" value="1"/>
</dbReference>
<dbReference type="InterPro" id="IPR010472">
    <property type="entry name" value="FH3_dom"/>
</dbReference>
<dbReference type="InterPro" id="IPR032675">
    <property type="entry name" value="LRR_dom_sf"/>
</dbReference>
<dbReference type="Pfam" id="PF13855">
    <property type="entry name" value="LRR_8"/>
    <property type="match status" value="2"/>
</dbReference>
<dbReference type="GO" id="GO:0003779">
    <property type="term" value="F:actin binding"/>
    <property type="evidence" value="ECO:0007669"/>
    <property type="project" value="InterPro"/>
</dbReference>
<keyword evidence="3" id="KW-0677">Repeat</keyword>
<dbReference type="eggNOG" id="KOG0472">
    <property type="taxonomic scope" value="Eukaryota"/>
</dbReference>
<evidence type="ECO:0000256" key="4">
    <source>
        <dbReference type="PROSITE-ProRule" id="PRU00168"/>
    </source>
</evidence>
<dbReference type="GeneID" id="25564004"/>
<dbReference type="InterPro" id="IPR001611">
    <property type="entry name" value="Leu-rich_rpt"/>
</dbReference>
<evidence type="ECO:0000256" key="1">
    <source>
        <dbReference type="ARBA" id="ARBA00022614"/>
    </source>
</evidence>
<accession>A0A0L0D775</accession>
<reference evidence="8 9" key="1">
    <citation type="submission" date="2010-05" db="EMBL/GenBank/DDBJ databases">
        <title>The Genome Sequence of Thecamonas trahens ATCC 50062.</title>
        <authorList>
            <consortium name="The Broad Institute Genome Sequencing Platform"/>
            <person name="Russ C."/>
            <person name="Cuomo C."/>
            <person name="Shea T."/>
            <person name="Young S.K."/>
            <person name="Zeng Q."/>
            <person name="Koehrsen M."/>
            <person name="Haas B."/>
            <person name="Borodovsky M."/>
            <person name="Guigo R."/>
            <person name="Alvarado L."/>
            <person name="Berlin A."/>
            <person name="Bochicchio J."/>
            <person name="Borenstein D."/>
            <person name="Chapman S."/>
            <person name="Chen Z."/>
            <person name="Freedman E."/>
            <person name="Gellesch M."/>
            <person name="Goldberg J."/>
            <person name="Griggs A."/>
            <person name="Gujja S."/>
            <person name="Heilman E."/>
            <person name="Heiman D."/>
            <person name="Hepburn T."/>
            <person name="Howarth C."/>
            <person name="Jen D."/>
            <person name="Larson L."/>
            <person name="Mehta T."/>
            <person name="Park D."/>
            <person name="Pearson M."/>
            <person name="Roberts A."/>
            <person name="Saif S."/>
            <person name="Shenoy N."/>
            <person name="Sisk P."/>
            <person name="Stolte C."/>
            <person name="Sykes S."/>
            <person name="Thomson T."/>
            <person name="Walk T."/>
            <person name="White J."/>
            <person name="Yandava C."/>
            <person name="Burger G."/>
            <person name="Gray M.W."/>
            <person name="Holland P.W.H."/>
            <person name="King N."/>
            <person name="Lang F.B.F."/>
            <person name="Roger A.J."/>
            <person name="Ruiz-Trillo I."/>
            <person name="Lander E."/>
            <person name="Nusbaum C."/>
        </authorList>
    </citation>
    <scope>NUCLEOTIDE SEQUENCE [LARGE SCALE GENOMIC DNA]</scope>
    <source>
        <strain evidence="8 9">ATCC 50062</strain>
    </source>
</reference>
<dbReference type="Pfam" id="PF00617">
    <property type="entry name" value="RasGEF"/>
    <property type="match status" value="1"/>
</dbReference>
<feature type="region of interest" description="Disordered" evidence="5">
    <location>
        <begin position="1"/>
        <end position="51"/>
    </location>
</feature>
<dbReference type="SUPFAM" id="SSF52058">
    <property type="entry name" value="L domain-like"/>
    <property type="match status" value="1"/>
</dbReference>
<dbReference type="Gene3D" id="1.20.870.10">
    <property type="entry name" value="Son of sevenless (SoS) protein Chain: S domain 1"/>
    <property type="match status" value="1"/>
</dbReference>
<dbReference type="SMART" id="SM00364">
    <property type="entry name" value="LRR_BAC"/>
    <property type="match status" value="5"/>
</dbReference>
<keyword evidence="2 4" id="KW-0344">Guanine-nucleotide releasing factor</keyword>
<feature type="compositionally biased region" description="Low complexity" evidence="5">
    <location>
        <begin position="738"/>
        <end position="764"/>
    </location>
</feature>
<feature type="compositionally biased region" description="Polar residues" evidence="5">
    <location>
        <begin position="873"/>
        <end position="891"/>
    </location>
</feature>
<feature type="region of interest" description="Disordered" evidence="5">
    <location>
        <begin position="673"/>
        <end position="764"/>
    </location>
</feature>
<dbReference type="SUPFAM" id="SSF48366">
    <property type="entry name" value="Ras GEF"/>
    <property type="match status" value="1"/>
</dbReference>
<dbReference type="InterPro" id="IPR023578">
    <property type="entry name" value="Ras_GEF_dom_sf"/>
</dbReference>
<dbReference type="PROSITE" id="PS50009">
    <property type="entry name" value="RASGEF_CAT"/>
    <property type="match status" value="1"/>
</dbReference>
<dbReference type="SUPFAM" id="SSF48371">
    <property type="entry name" value="ARM repeat"/>
    <property type="match status" value="1"/>
</dbReference>
<feature type="domain" description="N-terminal Ras-GEF" evidence="7">
    <location>
        <begin position="1416"/>
        <end position="1542"/>
    </location>
</feature>
<evidence type="ECO:0000259" key="7">
    <source>
        <dbReference type="PROSITE" id="PS50212"/>
    </source>
</evidence>
<dbReference type="SMART" id="SM01139">
    <property type="entry name" value="Drf_FH3"/>
    <property type="match status" value="1"/>
</dbReference>
<dbReference type="GO" id="GO:0005085">
    <property type="term" value="F:guanyl-nucleotide exchange factor activity"/>
    <property type="evidence" value="ECO:0007669"/>
    <property type="project" value="UniProtKB-KW"/>
</dbReference>
<evidence type="ECO:0000313" key="8">
    <source>
        <dbReference type="EMBL" id="KNC48232.1"/>
    </source>
</evidence>
<dbReference type="InterPro" id="IPR016024">
    <property type="entry name" value="ARM-type_fold"/>
</dbReference>
<dbReference type="InterPro" id="IPR036964">
    <property type="entry name" value="RASGEF_cat_dom_sf"/>
</dbReference>
<dbReference type="RefSeq" id="XP_013758801.1">
    <property type="nucleotide sequence ID" value="XM_013903347.1"/>
</dbReference>
<feature type="compositionally biased region" description="Low complexity" evidence="5">
    <location>
        <begin position="710"/>
        <end position="727"/>
    </location>
</feature>
<dbReference type="PROSITE" id="PS51450">
    <property type="entry name" value="LRR"/>
    <property type="match status" value="3"/>
</dbReference>
<dbReference type="Pfam" id="PF06367">
    <property type="entry name" value="Drf_FH3"/>
    <property type="match status" value="1"/>
</dbReference>
<feature type="compositionally biased region" description="Low complexity" evidence="5">
    <location>
        <begin position="832"/>
        <end position="843"/>
    </location>
</feature>
<dbReference type="SMART" id="SM00147">
    <property type="entry name" value="RasGEF"/>
    <property type="match status" value="1"/>
</dbReference>
<dbReference type="InterPro" id="IPR000651">
    <property type="entry name" value="Ras-like_Gua-exchang_fac_N"/>
</dbReference>
<dbReference type="PROSITE" id="PS50212">
    <property type="entry name" value="RASGEF_NTER"/>
    <property type="match status" value="1"/>
</dbReference>
<dbReference type="InterPro" id="IPR003591">
    <property type="entry name" value="Leu-rich_rpt_typical-subtyp"/>
</dbReference>
<keyword evidence="9" id="KW-1185">Reference proteome</keyword>
<dbReference type="Gene3D" id="3.80.10.10">
    <property type="entry name" value="Ribonuclease Inhibitor"/>
    <property type="match status" value="2"/>
</dbReference>
<sequence>MGTQSSREKPKRRQGAQEVFAGEKGNDGGRRKKGKGSKGERAGRVAGVGAGNGETVEVPDGSVVNLAGCSLEEVPMSLVVARCHGSTANLHVLVLSDNNITAVPESVVGLCNLTFLSLANNALTFVPACISELVSLVELDLSGNALTALPDGLDLSRCSNLAHLSLADNALSSFDVRLPQTSLARLDLSHNAIEALPENALSSTSALLDLNLAHNSLDVLSSSVGRSTSLLILDLSHNALKSVPASLYSLRALEQLFLAHNELASLPSPGVAVASSGSVFPALAVFDASHNKLTKGTGLEWIAKLPALRTVRLNDNAVADFPPALADLAKRLWSCDLTKQRSSVPRRTSTFSALAASDAQEATAAASSRKTSKGDSSIKAMDKLLKKLDKAFQKAEERTKKGLGKLGSLMASTRSALEAANDVGRVHFVNGGGMVMLVSLLLYVRDADDDGEKGAREAHEALMWAVYAALRSPVGLRALTTIHLPAYIMPEFREQAAKSATLPPKRRGTLLPDGTIKLDARRHKRSPASATLQRVLTHLLMSMQFESMAIREVLLRVVYAVLDAQLTPHASSVVVLVFSATTAVRGLPLSARFKPLVSSLLCRESIALQQVSMELINKLVNSPTKLRKRIAMRSEFTALGLNAIMEFLLACDVEAITQVILAFEDDRAADEEETAAASRARAGSSTNRIGYGSDVDDNDGPTPQYVDRGAVSPVKAPPRSAASSSKPPARKLLARAKSSSSGSSSDSNTSDGSGTLSSSSSYYSSYYSGSTSQGEFMSFSTSIKPVNITVDAADTSGGDDDAGELAAPPESKASASGAESNKAPLPFRRPRTSSSTMAGSSASLRRRRPLPPLPKRTMALSSGTIDRKRAGSTLRQRTLSRAKASANNRRSMASVDNDPSLAEVLIAIESATGTEVPVPDVSGAPGEPSATDVLRARTGTTGSGRALPSAARGDGTEPLVTVEVAIHHRLLRMSAFIGEATVVQISADSATTGLDLVAALLELNPLFDTSFSARDYGLVLASWDHFQRFDHNPAEYPLISLDAPILELMTERRTSLAAASENRRWRRRRRRARRRAKKKAKQYGESNFLEVDASDSRSVSLSEVEGEEESLMVHLKLAPWEFSVKCSEIPQLVGDYLVDPSEFCGDITRYILRSSQYVLEPLGKSPTDLEDRYSLHFVPHADKDGSSDVEILLKDENVLKDYPQLMTLAQYGELTLRAQPIKLRLEVGGAGATEVNVEVEADATFGDVVTKVGHMFGLAAADEYGVFVVIDGFESGPDELETEGMWMETAAKVREFRSVLQSSRVQFKKAPQRLLVSHGSDERELVVSLNVSLSILLPVLCAKMGLDPEGFFVLRKGVSTPVPLSGEITLAEAGVSVGSAIALKKRDDGTIPLARQVYTSIWDDSAPGNGEAEVVRDGALVAARLNALVERLTNIEKLDLLFMEIFLFTHSQFVSSTEVVGKLGERYAVPQDPSLGEAEFRANIQVPLQLVVISVIKEWLGSHWDAGDGEAGAALREFIARIADDGYAKQAAAIEALLVTAEEGLVRPPVLRLTVADASGEHLFGREVDTLRWRAEAAPYSRVPSLLVFASDLQLLDLDEVEMARQITLRDFTVYSMIEPAEFLGLKWTKAKHAAKARNLLNFIERFNIVSNWVTAEIVSEPSLRLRSKVMTYMIKLGSAFAEMGNYSGVMAVIVGLNNAAVSRLKFTKVKVPRRFKKQLAGLESLMDMSGSFKTYRAKLAAAAQAVPYVGVFLTDLVFVEDGNPDYVEGEGGVSMVNVEKVVMVHRIVSQIVHFRERPYNFHIVEAVQAYLDRGEGLVDESELFRRSLAVEPRGKERDELVP</sequence>
<dbReference type="PANTHER" id="PTHR23113:SF99">
    <property type="entry name" value="RASGEF DOMAIN-CONTAINING PROTEIN"/>
    <property type="match status" value="1"/>
</dbReference>
<dbReference type="EMBL" id="GL349450">
    <property type="protein sequence ID" value="KNC48232.1"/>
    <property type="molecule type" value="Genomic_DNA"/>
</dbReference>
<organism evidence="8 9">
    <name type="scientific">Thecamonas trahens ATCC 50062</name>
    <dbReference type="NCBI Taxonomy" id="461836"/>
    <lineage>
        <taxon>Eukaryota</taxon>
        <taxon>Apusozoa</taxon>
        <taxon>Apusomonadida</taxon>
        <taxon>Apusomonadidae</taxon>
        <taxon>Thecamonas</taxon>
    </lineage>
</organism>
<evidence type="ECO:0000256" key="5">
    <source>
        <dbReference type="SAM" id="MobiDB-lite"/>
    </source>
</evidence>
<name>A0A0L0D775_THETB</name>
<dbReference type="Pfam" id="PF00618">
    <property type="entry name" value="RasGEF_N"/>
    <property type="match status" value="1"/>
</dbReference>